<keyword evidence="2" id="KW-1185">Reference proteome</keyword>
<sequence>VIYDPDDLPSDDDDEEDEILLLGTSIVATNGAPAAIQPAKANVSPAEINSLPVKIQDSPVKIQDSPATVIPVKIEDDVIRLVSKLAISANEAASVAVLDQRSTAIKDEGGEKDDDVPAPLSAESAAS</sequence>
<gene>
    <name evidence="1" type="ORF">IWW38_002596</name>
</gene>
<dbReference type="Proteomes" id="UP001139981">
    <property type="component" value="Unassembled WGS sequence"/>
</dbReference>
<accession>A0ACC1M4W7</accession>
<dbReference type="EMBL" id="JANBVB010000418">
    <property type="protein sequence ID" value="KAJ2894391.1"/>
    <property type="molecule type" value="Genomic_DNA"/>
</dbReference>
<organism evidence="1 2">
    <name type="scientific">Coemansia aciculifera</name>
    <dbReference type="NCBI Taxonomy" id="417176"/>
    <lineage>
        <taxon>Eukaryota</taxon>
        <taxon>Fungi</taxon>
        <taxon>Fungi incertae sedis</taxon>
        <taxon>Zoopagomycota</taxon>
        <taxon>Kickxellomycotina</taxon>
        <taxon>Kickxellomycetes</taxon>
        <taxon>Kickxellales</taxon>
        <taxon>Kickxellaceae</taxon>
        <taxon>Coemansia</taxon>
    </lineage>
</organism>
<comment type="caution">
    <text evidence="1">The sequence shown here is derived from an EMBL/GenBank/DDBJ whole genome shotgun (WGS) entry which is preliminary data.</text>
</comment>
<protein>
    <submittedName>
        <fullName evidence="1">Uncharacterized protein</fullName>
    </submittedName>
</protein>
<reference evidence="1" key="1">
    <citation type="submission" date="2022-07" db="EMBL/GenBank/DDBJ databases">
        <title>Phylogenomic reconstructions and comparative analyses of Kickxellomycotina fungi.</title>
        <authorList>
            <person name="Reynolds N.K."/>
            <person name="Stajich J.E."/>
            <person name="Barry K."/>
            <person name="Grigoriev I.V."/>
            <person name="Crous P."/>
            <person name="Smith M.E."/>
        </authorList>
    </citation>
    <scope>NUCLEOTIDE SEQUENCE</scope>
    <source>
        <strain evidence="1">CBS 190363</strain>
    </source>
</reference>
<proteinExistence type="predicted"/>
<evidence type="ECO:0000313" key="2">
    <source>
        <dbReference type="Proteomes" id="UP001139981"/>
    </source>
</evidence>
<evidence type="ECO:0000313" key="1">
    <source>
        <dbReference type="EMBL" id="KAJ2894391.1"/>
    </source>
</evidence>
<name>A0ACC1M4W7_9FUNG</name>
<feature type="non-terminal residue" evidence="1">
    <location>
        <position position="1"/>
    </location>
</feature>